<comment type="pathway">
    <text evidence="12">Cofactor biosynthesis; molybdopterin biosynthesis.</text>
</comment>
<feature type="binding site" evidence="12">
    <location>
        <position position="22"/>
    </location>
    <ligand>
        <name>[4Fe-4S] cluster</name>
        <dbReference type="ChEBI" id="CHEBI:49883"/>
        <label>1</label>
        <note>4Fe-4S-S-AdoMet</note>
    </ligand>
</feature>
<evidence type="ECO:0000256" key="11">
    <source>
        <dbReference type="ARBA" id="ARBA00048697"/>
    </source>
</evidence>
<dbReference type="HAMAP" id="MF_01225_B">
    <property type="entry name" value="MoaA_B"/>
    <property type="match status" value="1"/>
</dbReference>
<feature type="binding site" evidence="12">
    <location>
        <position position="256"/>
    </location>
    <ligand>
        <name>[4Fe-4S] cluster</name>
        <dbReference type="ChEBI" id="CHEBI:49883"/>
        <label>2</label>
        <note>4Fe-4S-substrate</note>
    </ligand>
</feature>
<evidence type="ECO:0000313" key="15">
    <source>
        <dbReference type="Proteomes" id="UP001597205"/>
    </source>
</evidence>
<comment type="function">
    <text evidence="12">Catalyzes the cyclization of GTP to (8S)-3',8-cyclo-7,8-dihydroguanosine 5'-triphosphate.</text>
</comment>
<evidence type="ECO:0000256" key="10">
    <source>
        <dbReference type="ARBA" id="ARBA00023239"/>
    </source>
</evidence>
<feature type="domain" description="Radical SAM core" evidence="13">
    <location>
        <begin position="6"/>
        <end position="219"/>
    </location>
</feature>
<keyword evidence="9 12" id="KW-0501">Molybdenum cofactor biosynthesis</keyword>
<feature type="binding site" evidence="12">
    <location>
        <position position="65"/>
    </location>
    <ligand>
        <name>GTP</name>
        <dbReference type="ChEBI" id="CHEBI:37565"/>
    </ligand>
</feature>
<dbReference type="InterPro" id="IPR050105">
    <property type="entry name" value="MoCo_biosynth_MoaA/MoaC"/>
</dbReference>
<comment type="cofactor">
    <cofactor evidence="12">
        <name>[4Fe-4S] cluster</name>
        <dbReference type="ChEBI" id="CHEBI:49883"/>
    </cofactor>
    <text evidence="12">Binds 2 [4Fe-4S] clusters. Binds 1 [4Fe-4S] cluster coordinated with 3 cysteines and an exchangeable S-adenosyl-L-methionine and 1 [4Fe-4S] cluster coordinated with 3 cysteines and the GTP-derived substrate.</text>
</comment>
<dbReference type="SFLD" id="SFLDG01386">
    <property type="entry name" value="main_SPASM_domain-containing"/>
    <property type="match status" value="1"/>
</dbReference>
<dbReference type="NCBIfam" id="TIGR02666">
    <property type="entry name" value="moaA"/>
    <property type="match status" value="1"/>
</dbReference>
<accession>A0ABW3RL49</accession>
<evidence type="ECO:0000256" key="12">
    <source>
        <dbReference type="HAMAP-Rule" id="MF_01225"/>
    </source>
</evidence>
<evidence type="ECO:0000256" key="6">
    <source>
        <dbReference type="ARBA" id="ARBA00023004"/>
    </source>
</evidence>
<dbReference type="EMBL" id="JBHTKY010000013">
    <property type="protein sequence ID" value="MFD1165953.1"/>
    <property type="molecule type" value="Genomic_DNA"/>
</dbReference>
<evidence type="ECO:0000256" key="5">
    <source>
        <dbReference type="ARBA" id="ARBA00022741"/>
    </source>
</evidence>
<keyword evidence="6 12" id="KW-0408">Iron</keyword>
<dbReference type="SFLD" id="SFLDS00029">
    <property type="entry name" value="Radical_SAM"/>
    <property type="match status" value="1"/>
</dbReference>
<dbReference type="RefSeq" id="WP_380896273.1">
    <property type="nucleotide sequence ID" value="NZ_JBHTKY010000013.1"/>
</dbReference>
<dbReference type="InterPro" id="IPR058240">
    <property type="entry name" value="rSAM_sf"/>
</dbReference>
<evidence type="ECO:0000313" key="14">
    <source>
        <dbReference type="EMBL" id="MFD1165953.1"/>
    </source>
</evidence>
<comment type="subunit">
    <text evidence="12">Monomer and homodimer.</text>
</comment>
<keyword evidence="10 12" id="KW-0456">Lyase</keyword>
<dbReference type="PANTHER" id="PTHR22960">
    <property type="entry name" value="MOLYBDOPTERIN COFACTOR SYNTHESIS PROTEIN A"/>
    <property type="match status" value="1"/>
</dbReference>
<keyword evidence="7 12" id="KW-0411">Iron-sulfur</keyword>
<evidence type="ECO:0000256" key="2">
    <source>
        <dbReference type="ARBA" id="ARBA00022485"/>
    </source>
</evidence>
<evidence type="ECO:0000256" key="1">
    <source>
        <dbReference type="ARBA" id="ARBA00012167"/>
    </source>
</evidence>
<evidence type="ECO:0000259" key="13">
    <source>
        <dbReference type="PROSITE" id="PS51918"/>
    </source>
</evidence>
<dbReference type="Pfam" id="PF04055">
    <property type="entry name" value="Radical_SAM"/>
    <property type="match status" value="1"/>
</dbReference>
<dbReference type="SUPFAM" id="SSF102114">
    <property type="entry name" value="Radical SAM enzymes"/>
    <property type="match status" value="1"/>
</dbReference>
<dbReference type="GO" id="GO:0061798">
    <property type="term" value="F:GTP 3',8'-cyclase activity"/>
    <property type="evidence" value="ECO:0007669"/>
    <property type="project" value="UniProtKB-EC"/>
</dbReference>
<dbReference type="InterPro" id="IPR006638">
    <property type="entry name" value="Elp3/MiaA/NifB-like_rSAM"/>
</dbReference>
<dbReference type="SFLD" id="SFLDG01067">
    <property type="entry name" value="SPASM/twitch_domain_containing"/>
    <property type="match status" value="1"/>
</dbReference>
<dbReference type="SFLD" id="SFLDG01383">
    <property type="entry name" value="cyclic_pyranopterin_phosphate"/>
    <property type="match status" value="1"/>
</dbReference>
<keyword evidence="5 12" id="KW-0547">Nucleotide-binding</keyword>
<feature type="binding site" evidence="12">
    <location>
        <position position="29"/>
    </location>
    <ligand>
        <name>[4Fe-4S] cluster</name>
        <dbReference type="ChEBI" id="CHEBI:49883"/>
        <label>1</label>
        <note>4Fe-4S-S-AdoMet</note>
    </ligand>
</feature>
<dbReference type="EC" id="4.1.99.22" evidence="1 12"/>
<protein>
    <recommendedName>
        <fullName evidence="1 12">GTP 3',8-cyclase</fullName>
        <ecNumber evidence="1 12">4.1.99.22</ecNumber>
    </recommendedName>
    <alternativeName>
        <fullName evidence="12">Molybdenum cofactor biosynthesis protein A</fullName>
    </alternativeName>
</protein>
<keyword evidence="15" id="KW-1185">Reference proteome</keyword>
<evidence type="ECO:0000256" key="3">
    <source>
        <dbReference type="ARBA" id="ARBA00022691"/>
    </source>
</evidence>
<dbReference type="InterPro" id="IPR010505">
    <property type="entry name" value="MoaA_twitch"/>
</dbReference>
<dbReference type="InterPro" id="IPR013483">
    <property type="entry name" value="MoaA"/>
</dbReference>
<name>A0ABW3RL49_9SPHI</name>
<keyword evidence="4 12" id="KW-0479">Metal-binding</keyword>
<evidence type="ECO:0000256" key="4">
    <source>
        <dbReference type="ARBA" id="ARBA00022723"/>
    </source>
</evidence>
<feature type="binding site" evidence="12">
    <location>
        <position position="253"/>
    </location>
    <ligand>
        <name>[4Fe-4S] cluster</name>
        <dbReference type="ChEBI" id="CHEBI:49883"/>
        <label>2</label>
        <note>4Fe-4S-substrate</note>
    </ligand>
</feature>
<feature type="binding site" evidence="12">
    <location>
        <position position="69"/>
    </location>
    <ligand>
        <name>S-adenosyl-L-methionine</name>
        <dbReference type="ChEBI" id="CHEBI:59789"/>
    </ligand>
</feature>
<sequence length="329" mass="37820">MMLQDKFGREIDYLRLAVIDRCNLRCTYCMPADGLNWLSKNELMSNEEMLRICRIFTEMGVSKIRITGGEPFLRKGFMPFLNELTQLNGLKNIAITTNGLNTLKNIQELKNLGIKSINLSLDSLDRERFFQITRRDELSKVIDTLDQLIENQFEVKINTVVMDGVNTVDIYPLVELTKNKPVSVRFIEEMPFNDGTHEISLKWNADHIIKHIKSAYPMLDKIENERNSTAMNFNIPGYQGNIGIIAAYTRNFCGSCNRLRLTSVGELRTCLYQSKGINLRDLMRQGNSDQEIKEFIELALIHKPKDGWEAEKQYFSMDETHQSMASIGG</sequence>
<gene>
    <name evidence="12 14" type="primary">moaA</name>
    <name evidence="14" type="ORF">ACFQ2C_10085</name>
</gene>
<feature type="binding site" evidence="12">
    <location>
        <position position="190"/>
    </location>
    <ligand>
        <name>S-adenosyl-L-methionine</name>
        <dbReference type="ChEBI" id="CHEBI:59789"/>
    </ligand>
</feature>
<dbReference type="CDD" id="cd21117">
    <property type="entry name" value="Twitch_MoaA"/>
    <property type="match status" value="1"/>
</dbReference>
<dbReference type="SMART" id="SM00729">
    <property type="entry name" value="Elp3"/>
    <property type="match status" value="1"/>
</dbReference>
<keyword evidence="3 12" id="KW-0949">S-adenosyl-L-methionine</keyword>
<keyword evidence="2 12" id="KW-0004">4Fe-4S</keyword>
<feature type="binding site" evidence="12">
    <location>
        <begin position="258"/>
        <end position="260"/>
    </location>
    <ligand>
        <name>GTP</name>
        <dbReference type="ChEBI" id="CHEBI:37565"/>
    </ligand>
</feature>
<dbReference type="InterPro" id="IPR000385">
    <property type="entry name" value="MoaA_NifB_PqqE_Fe-S-bd_CS"/>
</dbReference>
<reference evidence="15" key="1">
    <citation type="journal article" date="2019" name="Int. J. Syst. Evol. Microbiol.">
        <title>The Global Catalogue of Microorganisms (GCM) 10K type strain sequencing project: providing services to taxonomists for standard genome sequencing and annotation.</title>
        <authorList>
            <consortium name="The Broad Institute Genomics Platform"/>
            <consortium name="The Broad Institute Genome Sequencing Center for Infectious Disease"/>
            <person name="Wu L."/>
            <person name="Ma J."/>
        </authorList>
    </citation>
    <scope>NUCLEOTIDE SEQUENCE [LARGE SCALE GENOMIC DNA]</scope>
    <source>
        <strain evidence="15">CCUG 52468</strain>
    </source>
</reference>
<feature type="binding site" evidence="12">
    <location>
        <position position="15"/>
    </location>
    <ligand>
        <name>GTP</name>
        <dbReference type="ChEBI" id="CHEBI:37565"/>
    </ligand>
</feature>
<feature type="binding site" evidence="12">
    <location>
        <position position="270"/>
    </location>
    <ligand>
        <name>[4Fe-4S] cluster</name>
        <dbReference type="ChEBI" id="CHEBI:49883"/>
        <label>2</label>
        <note>4Fe-4S-substrate</note>
    </ligand>
</feature>
<feature type="binding site" evidence="12">
    <location>
        <position position="28"/>
    </location>
    <ligand>
        <name>S-adenosyl-L-methionine</name>
        <dbReference type="ChEBI" id="CHEBI:59789"/>
    </ligand>
</feature>
<dbReference type="InterPro" id="IPR013785">
    <property type="entry name" value="Aldolase_TIM"/>
</dbReference>
<feature type="binding site" evidence="12">
    <location>
        <position position="156"/>
    </location>
    <ligand>
        <name>GTP</name>
        <dbReference type="ChEBI" id="CHEBI:37565"/>
    </ligand>
</feature>
<comment type="caution">
    <text evidence="14">The sequence shown here is derived from an EMBL/GenBank/DDBJ whole genome shotgun (WGS) entry which is preliminary data.</text>
</comment>
<feature type="binding site" evidence="12">
    <location>
        <position position="96"/>
    </location>
    <ligand>
        <name>GTP</name>
        <dbReference type="ChEBI" id="CHEBI:37565"/>
    </ligand>
</feature>
<dbReference type="Gene3D" id="3.20.20.70">
    <property type="entry name" value="Aldolase class I"/>
    <property type="match status" value="1"/>
</dbReference>
<dbReference type="InterPro" id="IPR040064">
    <property type="entry name" value="MoaA-like"/>
</dbReference>
<dbReference type="PANTHER" id="PTHR22960:SF0">
    <property type="entry name" value="MOLYBDENUM COFACTOR BIOSYNTHESIS PROTEIN 1"/>
    <property type="match status" value="1"/>
</dbReference>
<comment type="catalytic activity">
    <reaction evidence="11 12">
        <text>GTP + AH2 + S-adenosyl-L-methionine = (8S)-3',8-cyclo-7,8-dihydroguanosine 5'-triphosphate + 5'-deoxyadenosine + L-methionine + A + H(+)</text>
        <dbReference type="Rhea" id="RHEA:49576"/>
        <dbReference type="ChEBI" id="CHEBI:13193"/>
        <dbReference type="ChEBI" id="CHEBI:15378"/>
        <dbReference type="ChEBI" id="CHEBI:17319"/>
        <dbReference type="ChEBI" id="CHEBI:17499"/>
        <dbReference type="ChEBI" id="CHEBI:37565"/>
        <dbReference type="ChEBI" id="CHEBI:57844"/>
        <dbReference type="ChEBI" id="CHEBI:59789"/>
        <dbReference type="ChEBI" id="CHEBI:131766"/>
        <dbReference type="EC" id="4.1.99.22"/>
    </reaction>
</comment>
<proteinExistence type="inferred from homology"/>
<dbReference type="PROSITE" id="PS51918">
    <property type="entry name" value="RADICAL_SAM"/>
    <property type="match status" value="1"/>
</dbReference>
<dbReference type="InterPro" id="IPR007197">
    <property type="entry name" value="rSAM"/>
</dbReference>
<keyword evidence="8 12" id="KW-0342">GTP-binding</keyword>
<feature type="binding site" evidence="12">
    <location>
        <position position="26"/>
    </location>
    <ligand>
        <name>[4Fe-4S] cluster</name>
        <dbReference type="ChEBI" id="CHEBI:49883"/>
        <label>1</label>
        <note>4Fe-4S-S-AdoMet</note>
    </ligand>
</feature>
<comment type="similarity">
    <text evidence="12">Belongs to the radical SAM superfamily. MoaA family.</text>
</comment>
<evidence type="ECO:0000256" key="7">
    <source>
        <dbReference type="ARBA" id="ARBA00023014"/>
    </source>
</evidence>
<dbReference type="Proteomes" id="UP001597205">
    <property type="component" value="Unassembled WGS sequence"/>
</dbReference>
<evidence type="ECO:0000256" key="9">
    <source>
        <dbReference type="ARBA" id="ARBA00023150"/>
    </source>
</evidence>
<dbReference type="Pfam" id="PF06463">
    <property type="entry name" value="Mob_synth_C"/>
    <property type="match status" value="1"/>
</dbReference>
<dbReference type="PROSITE" id="PS01305">
    <property type="entry name" value="MOAA_NIFB_PQQE"/>
    <property type="match status" value="1"/>
</dbReference>
<dbReference type="CDD" id="cd01335">
    <property type="entry name" value="Radical_SAM"/>
    <property type="match status" value="1"/>
</dbReference>
<organism evidence="14 15">
    <name type="scientific">Sphingobacterium daejeonense</name>
    <dbReference type="NCBI Taxonomy" id="371142"/>
    <lineage>
        <taxon>Bacteria</taxon>
        <taxon>Pseudomonadati</taxon>
        <taxon>Bacteroidota</taxon>
        <taxon>Sphingobacteriia</taxon>
        <taxon>Sphingobacteriales</taxon>
        <taxon>Sphingobacteriaceae</taxon>
        <taxon>Sphingobacterium</taxon>
    </lineage>
</organism>
<evidence type="ECO:0000256" key="8">
    <source>
        <dbReference type="ARBA" id="ARBA00023134"/>
    </source>
</evidence>
<feature type="binding site" evidence="12">
    <location>
        <position position="120"/>
    </location>
    <ligand>
        <name>S-adenosyl-L-methionine</name>
        <dbReference type="ChEBI" id="CHEBI:59789"/>
    </ligand>
</feature>